<dbReference type="AlphaFoldDB" id="Q0SCP6"/>
<dbReference type="HOGENOM" id="CLU_2466951_0_0_11"/>
<organism evidence="1 2">
    <name type="scientific">Rhodococcus jostii (strain RHA1)</name>
    <dbReference type="NCBI Taxonomy" id="101510"/>
    <lineage>
        <taxon>Bacteria</taxon>
        <taxon>Bacillati</taxon>
        <taxon>Actinomycetota</taxon>
        <taxon>Actinomycetes</taxon>
        <taxon>Mycobacteriales</taxon>
        <taxon>Nocardiaceae</taxon>
        <taxon>Rhodococcus</taxon>
    </lineage>
</organism>
<dbReference type="KEGG" id="rha:RHA1_ro02885"/>
<gene>
    <name evidence="1" type="ordered locus">RHA1_ro02885</name>
</gene>
<evidence type="ECO:0000313" key="1">
    <source>
        <dbReference type="EMBL" id="ABG94690.1"/>
    </source>
</evidence>
<evidence type="ECO:0000313" key="2">
    <source>
        <dbReference type="Proteomes" id="UP000008710"/>
    </source>
</evidence>
<accession>Q0SCP6</accession>
<dbReference type="EMBL" id="CP000431">
    <property type="protein sequence ID" value="ABG94690.1"/>
    <property type="molecule type" value="Genomic_DNA"/>
</dbReference>
<dbReference type="InterPro" id="IPR036477">
    <property type="entry name" value="Formyl_transf_N_sf"/>
</dbReference>
<name>Q0SCP6_RHOJR</name>
<reference evidence="2" key="1">
    <citation type="journal article" date="2006" name="Proc. Natl. Acad. Sci. U.S.A.">
        <title>The complete genome of Rhodococcus sp. RHA1 provides insights into a catabolic powerhouse.</title>
        <authorList>
            <person name="McLeod M.P."/>
            <person name="Warren R.L."/>
            <person name="Hsiao W.W.L."/>
            <person name="Araki N."/>
            <person name="Myhre M."/>
            <person name="Fernandes C."/>
            <person name="Miyazawa D."/>
            <person name="Wong W."/>
            <person name="Lillquist A.L."/>
            <person name="Wang D."/>
            <person name="Dosanjh M."/>
            <person name="Hara H."/>
            <person name="Petrescu A."/>
            <person name="Morin R.D."/>
            <person name="Yang G."/>
            <person name="Stott J.M."/>
            <person name="Schein J.E."/>
            <person name="Shin H."/>
            <person name="Smailus D."/>
            <person name="Siddiqui A.S."/>
            <person name="Marra M.A."/>
            <person name="Jones S.J.M."/>
            <person name="Holt R."/>
            <person name="Brinkman F.S.L."/>
            <person name="Miyauchi K."/>
            <person name="Fukuda M."/>
            <person name="Davies J.E."/>
            <person name="Mohn W.W."/>
            <person name="Eltis L.D."/>
        </authorList>
    </citation>
    <scope>NUCLEOTIDE SEQUENCE [LARGE SCALE GENOMIC DNA]</scope>
    <source>
        <strain evidence="2">RHA1</strain>
    </source>
</reference>
<dbReference type="eggNOG" id="COG0788">
    <property type="taxonomic scope" value="Bacteria"/>
</dbReference>
<protein>
    <submittedName>
        <fullName evidence="1">Uncharacterized protein</fullName>
    </submittedName>
</protein>
<proteinExistence type="predicted"/>
<dbReference type="SUPFAM" id="SSF53328">
    <property type="entry name" value="Formyltransferase"/>
    <property type="match status" value="1"/>
</dbReference>
<dbReference type="Proteomes" id="UP000008710">
    <property type="component" value="Chromosome"/>
</dbReference>
<sequence>MSTCDADPAVRAGYTRVLSDDAYRRLRGRANNIQHSVLPGFSVHPALERRNLCEFNRSERPVPRQWCVSRINRLVAYVITDYIRITAM</sequence>